<evidence type="ECO:0000313" key="6">
    <source>
        <dbReference type="Proteomes" id="UP000702209"/>
    </source>
</evidence>
<dbReference type="PANTHER" id="PTHR30349">
    <property type="entry name" value="PHAGE INTEGRASE-RELATED"/>
    <property type="match status" value="1"/>
</dbReference>
<dbReference type="InterPro" id="IPR013762">
    <property type="entry name" value="Integrase-like_cat_sf"/>
</dbReference>
<dbReference type="SUPFAM" id="SSF56349">
    <property type="entry name" value="DNA breaking-rejoining enzymes"/>
    <property type="match status" value="1"/>
</dbReference>
<evidence type="ECO:0000313" key="5">
    <source>
        <dbReference type="EMBL" id="MBF6302656.1"/>
    </source>
</evidence>
<reference evidence="5 6" key="1">
    <citation type="submission" date="2020-10" db="EMBL/GenBank/DDBJ databases">
        <title>Identification of Nocardia species via Next-generation sequencing and recognition of intraspecies genetic diversity.</title>
        <authorList>
            <person name="Li P."/>
            <person name="Li P."/>
            <person name="Lu B."/>
        </authorList>
    </citation>
    <scope>NUCLEOTIDE SEQUENCE [LARGE SCALE GENOMIC DNA]</scope>
    <source>
        <strain evidence="5 6">BJ06-0157</strain>
    </source>
</reference>
<comment type="caution">
    <text evidence="5">The sequence shown here is derived from an EMBL/GenBank/DDBJ whole genome shotgun (WGS) entry which is preliminary data.</text>
</comment>
<dbReference type="Proteomes" id="UP000702209">
    <property type="component" value="Unassembled WGS sequence"/>
</dbReference>
<dbReference type="Gene3D" id="1.10.150.130">
    <property type="match status" value="1"/>
</dbReference>
<dbReference type="EMBL" id="JADLQX010000050">
    <property type="protein sequence ID" value="MBF6302656.1"/>
    <property type="molecule type" value="Genomic_DNA"/>
</dbReference>
<evidence type="ECO:0000256" key="2">
    <source>
        <dbReference type="ARBA" id="ARBA00023125"/>
    </source>
</evidence>
<keyword evidence="6" id="KW-1185">Reference proteome</keyword>
<dbReference type="Pfam" id="PF00589">
    <property type="entry name" value="Phage_integrase"/>
    <property type="match status" value="1"/>
</dbReference>
<dbReference type="PROSITE" id="PS51898">
    <property type="entry name" value="TYR_RECOMBINASE"/>
    <property type="match status" value="1"/>
</dbReference>
<evidence type="ECO:0000256" key="1">
    <source>
        <dbReference type="ARBA" id="ARBA00008857"/>
    </source>
</evidence>
<dbReference type="InterPro" id="IPR011010">
    <property type="entry name" value="DNA_brk_join_enz"/>
</dbReference>
<accession>A0ABS0D1E2</accession>
<evidence type="ECO:0000259" key="4">
    <source>
        <dbReference type="PROSITE" id="PS51898"/>
    </source>
</evidence>
<dbReference type="InterPro" id="IPR002104">
    <property type="entry name" value="Integrase_catalytic"/>
</dbReference>
<protein>
    <submittedName>
        <fullName evidence="5">Site-specific integrase</fullName>
    </submittedName>
</protein>
<comment type="similarity">
    <text evidence="1">Belongs to the 'phage' integrase family.</text>
</comment>
<evidence type="ECO:0000256" key="3">
    <source>
        <dbReference type="ARBA" id="ARBA00023172"/>
    </source>
</evidence>
<keyword evidence="2" id="KW-0238">DNA-binding</keyword>
<sequence>MGATVTSDDVSTALHLIARLGLKLEDLVVESARLGPAPTFQQYIAQVSASAPEATVKAYGTYWKVVEEKWGDRPITEPTYTEIEQLISEHRARAAAVGRSNSRGGVGAAATLVSAIRKLYSHAEHDRLIHPLDNPSTRVKRARQLPSPRHALALEQIIDVGRIAATTGNDRPLDALILRILIETACRRGGLLGLTVDDLNVEDCLLRLREKGGTTRWQPVSPTLMQTILEHVDSRGGADATRHVLRYRNGRPVGERRLDGLFKRIKRIHPWAAALGISAHWIRHTTLTFVEREFGLSVARAYAGHEEGRRSSGPTTFTYTKAGLLDVVEALVALTGESHPLLPAGSRHPLSNAWRKPGGSGAR</sequence>
<feature type="domain" description="Tyr recombinase" evidence="4">
    <location>
        <begin position="147"/>
        <end position="332"/>
    </location>
</feature>
<name>A0ABS0D1E2_9NOCA</name>
<gene>
    <name evidence="5" type="ORF">IU459_34740</name>
</gene>
<dbReference type="PANTHER" id="PTHR30349:SF64">
    <property type="entry name" value="PROPHAGE INTEGRASE INTD-RELATED"/>
    <property type="match status" value="1"/>
</dbReference>
<dbReference type="Gene3D" id="1.10.443.10">
    <property type="entry name" value="Intergrase catalytic core"/>
    <property type="match status" value="1"/>
</dbReference>
<dbReference type="InterPro" id="IPR010998">
    <property type="entry name" value="Integrase_recombinase_N"/>
</dbReference>
<proteinExistence type="inferred from homology"/>
<organism evidence="5 6">
    <name type="scientific">Nocardia amamiensis</name>
    <dbReference type="NCBI Taxonomy" id="404578"/>
    <lineage>
        <taxon>Bacteria</taxon>
        <taxon>Bacillati</taxon>
        <taxon>Actinomycetota</taxon>
        <taxon>Actinomycetes</taxon>
        <taxon>Mycobacteriales</taxon>
        <taxon>Nocardiaceae</taxon>
        <taxon>Nocardia</taxon>
    </lineage>
</organism>
<keyword evidence="3" id="KW-0233">DNA recombination</keyword>
<dbReference type="InterPro" id="IPR050090">
    <property type="entry name" value="Tyrosine_recombinase_XerCD"/>
</dbReference>
<dbReference type="CDD" id="cd00397">
    <property type="entry name" value="DNA_BRE_C"/>
    <property type="match status" value="1"/>
</dbReference>